<evidence type="ECO:0000313" key="2">
    <source>
        <dbReference type="Proteomes" id="UP000247702"/>
    </source>
</evidence>
<dbReference type="AlphaFoldDB" id="A0A2Z6QAJ9"/>
<keyword evidence="2" id="KW-1185">Reference proteome</keyword>
<reference evidence="1 2" key="1">
    <citation type="submission" date="2017-11" db="EMBL/GenBank/DDBJ databases">
        <title>The genome of Rhizophagus clarus HR1 reveals common genetic basis of auxotrophy among arbuscular mycorrhizal fungi.</title>
        <authorList>
            <person name="Kobayashi Y."/>
        </authorList>
    </citation>
    <scope>NUCLEOTIDE SEQUENCE [LARGE SCALE GENOMIC DNA]</scope>
    <source>
        <strain evidence="1 2">HR1</strain>
    </source>
</reference>
<evidence type="ECO:0000313" key="1">
    <source>
        <dbReference type="EMBL" id="GBB87193.1"/>
    </source>
</evidence>
<dbReference type="EMBL" id="BEXD01000406">
    <property type="protein sequence ID" value="GBB87193.1"/>
    <property type="molecule type" value="Genomic_DNA"/>
</dbReference>
<sequence>MNEKVFLTSPTIPEDPMEDVEKDVENTLNQETTCLIYTKCSEKITADFPKILSFCPVNMLCIMIALTIHTKCALPAQLKIWNCFQ</sequence>
<comment type="caution">
    <text evidence="1">The sequence shown here is derived from an EMBL/GenBank/DDBJ whole genome shotgun (WGS) entry which is preliminary data.</text>
</comment>
<name>A0A2Z6QAJ9_9GLOM</name>
<accession>A0A2Z6QAJ9</accession>
<organism evidence="1 2">
    <name type="scientific">Rhizophagus clarus</name>
    <dbReference type="NCBI Taxonomy" id="94130"/>
    <lineage>
        <taxon>Eukaryota</taxon>
        <taxon>Fungi</taxon>
        <taxon>Fungi incertae sedis</taxon>
        <taxon>Mucoromycota</taxon>
        <taxon>Glomeromycotina</taxon>
        <taxon>Glomeromycetes</taxon>
        <taxon>Glomerales</taxon>
        <taxon>Glomeraceae</taxon>
        <taxon>Rhizophagus</taxon>
    </lineage>
</organism>
<gene>
    <name evidence="1" type="ORF">RclHR1_13630003</name>
</gene>
<protein>
    <submittedName>
        <fullName evidence="1">Uncharacterized protein</fullName>
    </submittedName>
</protein>
<proteinExistence type="predicted"/>
<dbReference type="Proteomes" id="UP000247702">
    <property type="component" value="Unassembled WGS sequence"/>
</dbReference>